<reference evidence="4 5" key="1">
    <citation type="submission" date="2020-08" db="EMBL/GenBank/DDBJ databases">
        <title>Cohnella phylogeny.</title>
        <authorList>
            <person name="Dunlap C."/>
        </authorList>
    </citation>
    <scope>NUCLEOTIDE SEQUENCE [LARGE SCALE GENOMIC DNA]</scope>
    <source>
        <strain evidence="4 5">CBP 2801</strain>
    </source>
</reference>
<evidence type="ECO:0000256" key="1">
    <source>
        <dbReference type="ARBA" id="ARBA00004196"/>
    </source>
</evidence>
<dbReference type="Gene3D" id="2.60.40.2340">
    <property type="match status" value="4"/>
</dbReference>
<evidence type="ECO:0000259" key="3">
    <source>
        <dbReference type="PROSITE" id="PS51272"/>
    </source>
</evidence>
<dbReference type="PANTHER" id="PTHR43308">
    <property type="entry name" value="OUTER MEMBRANE PROTEIN ALPHA-RELATED"/>
    <property type="match status" value="1"/>
</dbReference>
<feature type="domain" description="SLH" evidence="3">
    <location>
        <begin position="1230"/>
        <end position="1289"/>
    </location>
</feature>
<dbReference type="PANTHER" id="PTHR43308:SF5">
    <property type="entry name" value="S-LAYER PROTEIN _ PEPTIDOGLYCAN ENDO-BETA-N-ACETYLGLUCOSAMINIDASE"/>
    <property type="match status" value="1"/>
</dbReference>
<dbReference type="Gene3D" id="2.160.20.110">
    <property type="match status" value="1"/>
</dbReference>
<name>A0A7X0SS81_9BACL</name>
<dbReference type="EMBL" id="JACJVO010000032">
    <property type="protein sequence ID" value="MBB6734144.1"/>
    <property type="molecule type" value="Genomic_DNA"/>
</dbReference>
<dbReference type="PROSITE" id="PS51272">
    <property type="entry name" value="SLH"/>
    <property type="match status" value="3"/>
</dbReference>
<dbReference type="Gene3D" id="2.60.40.4270">
    <property type="entry name" value="Listeria-Bacteroides repeat domain"/>
    <property type="match status" value="1"/>
</dbReference>
<dbReference type="InterPro" id="IPR042229">
    <property type="entry name" value="Listeria/Bacterioides_rpt_sf"/>
</dbReference>
<accession>A0A7X0SS81</accession>
<dbReference type="GO" id="GO:0030313">
    <property type="term" value="C:cell envelope"/>
    <property type="evidence" value="ECO:0007669"/>
    <property type="project" value="UniProtKB-SubCell"/>
</dbReference>
<evidence type="ECO:0000313" key="4">
    <source>
        <dbReference type="EMBL" id="MBB6734144.1"/>
    </source>
</evidence>
<dbReference type="InterPro" id="IPR013378">
    <property type="entry name" value="InlB-like_B-rpt"/>
</dbReference>
<protein>
    <submittedName>
        <fullName evidence="4">S-layer homology domain-containing protein</fullName>
    </submittedName>
</protein>
<evidence type="ECO:0000313" key="5">
    <source>
        <dbReference type="Proteomes" id="UP000564644"/>
    </source>
</evidence>
<feature type="domain" description="SLH" evidence="3">
    <location>
        <begin position="1168"/>
        <end position="1228"/>
    </location>
</feature>
<comment type="caution">
    <text evidence="4">The sequence shown here is derived from an EMBL/GenBank/DDBJ whole genome shotgun (WGS) entry which is preliminary data.</text>
</comment>
<proteinExistence type="predicted"/>
<gene>
    <name evidence="4" type="ORF">H7C18_24785</name>
</gene>
<feature type="region of interest" description="Disordered" evidence="2">
    <location>
        <begin position="1061"/>
        <end position="1108"/>
    </location>
</feature>
<evidence type="ECO:0000256" key="2">
    <source>
        <dbReference type="SAM" id="MobiDB-lite"/>
    </source>
</evidence>
<dbReference type="Proteomes" id="UP000564644">
    <property type="component" value="Unassembled WGS sequence"/>
</dbReference>
<feature type="domain" description="SLH" evidence="3">
    <location>
        <begin position="1104"/>
        <end position="1167"/>
    </location>
</feature>
<sequence length="1289" mass="129862">MRKFMLRGFVSLLAVLMGLGAFNGGVLWLGKADAAAPFPGSGTASSPYLVGTPEQFDSIRNYTPSKYYFKLTSDIDLSGYSAGTGWVPIGAITRVFYAHLDGDGHKITGLTINDPTADYMGLFGYLGGSYSISNLTLENVSVTGRQYVGGLAGYTASGTIAGSSVSGQVTGSTEVGGLVGANYGSTIGGSHSSANVSGTSHIGGLIGEAEMSGSAINNSYATGDITGANGGEAVGGLVGLTGTGSAPINNSYASGRVTGDSMVGGLIGEAVSVNIGNSYSAGEVNGSSNVGGLVGYSASTATIGNSYASGAVSGTSSAGGLVGYKNYNLTIKNSYASGLVNEGVGSTGVGGLVGDGDPDVGGMYAPVLNSFYDSDATGQSVSAGGTGVATSQMKDAGTFGADAANAWDFTAVWALDPTRNGGYPYLLATQAYLDYDGNGGVSGSVPPSRSYIPGERAAVDSGTMVLDSSLTALGYRFYGWNTAADGTGATYRPGDSITITSNTTLYAYWILPSSDASLAFTIGTVSANGTSEETVTDIPYGTTLSEFKTAVVPASGATFEIYESDGTTVATRLATGDQMIVTAEDGVTKVTYTLTVSANGAKDITSFSLAAQTRAATINAASHTVSLQVAYGTDRSCLAATFSLSADASAKVGGVDQVSGATLNDFTSPVTYKVQAGDGSTQDWTVTVTVAPNSAKDIASFSFPEQTGPATINSSAHAVSIQVAYGTSLNGLVASFALSPGAAAKVGTATQVSGTTANDFSSPVTYKVTAENGSSQSWKVTVTVAVNDAKDFTAFSLAEQTGAAVIDAAAHTVSIEVANGTDLSNLAAAFALSAGASAKVGTAAQVSGTTANDFTTPVTYIVTATDGSSQIWTVTVTVAAAVSSAKDITAFSLAEQSAAAVIDATAHTVSIEVANGTDAGSLVAAFALSAGASAKVGAAAQVSGTTANDFTSPVTYEVTAEDGSSQNWTVTVTVAKSNAATLTSAVGTVSSNGTANETITNIPYGTTLAAFKAAITPAAKASFNVYDSDGTSLATVLETGKKVIVTAEDGVTRITYTVTVNAAPPINDGGGSVPTTPVTNPSDGGSAGNPSSDEPADDPTTQPQQPTSFSDIIGHWAEAAIQQGVQSGIVTGYPDGTFKPNQPVTREEFAVMLIKALKPQSAGAELIFTDKDKIGAWAREAVAQAVQEGIIKGYVDGSFRPDAEITRTEMIAMIANALKLTAEAGSATGFADDKDIPAWARGAIAAIKNLGIVQGAGENRFHPNVKATRAEAITVLVEMLARLNRQISR</sequence>
<organism evidence="4 5">
    <name type="scientific">Cohnella zeiphila</name>
    <dbReference type="NCBI Taxonomy" id="2761120"/>
    <lineage>
        <taxon>Bacteria</taxon>
        <taxon>Bacillati</taxon>
        <taxon>Bacillota</taxon>
        <taxon>Bacilli</taxon>
        <taxon>Bacillales</taxon>
        <taxon>Paenibacillaceae</taxon>
        <taxon>Cohnella</taxon>
    </lineage>
</organism>
<feature type="compositionally biased region" description="Polar residues" evidence="2">
    <location>
        <begin position="1073"/>
        <end position="1092"/>
    </location>
</feature>
<keyword evidence="5" id="KW-1185">Reference proteome</keyword>
<dbReference type="InterPro" id="IPR051465">
    <property type="entry name" value="Cell_Envelope_Struct_Comp"/>
</dbReference>
<dbReference type="RefSeq" id="WP_185131793.1">
    <property type="nucleotide sequence ID" value="NZ_JACJVO010000032.1"/>
</dbReference>
<dbReference type="InterPro" id="IPR001119">
    <property type="entry name" value="SLH_dom"/>
</dbReference>
<dbReference type="Pfam" id="PF00395">
    <property type="entry name" value="SLH"/>
    <property type="match status" value="3"/>
</dbReference>
<dbReference type="Pfam" id="PF09479">
    <property type="entry name" value="Flg_new"/>
    <property type="match status" value="1"/>
</dbReference>
<comment type="subcellular location">
    <subcellularLocation>
        <location evidence="1">Cell envelope</location>
    </subcellularLocation>
</comment>